<organism evidence="1 2">
    <name type="scientific">Trifolium medium</name>
    <dbReference type="NCBI Taxonomy" id="97028"/>
    <lineage>
        <taxon>Eukaryota</taxon>
        <taxon>Viridiplantae</taxon>
        <taxon>Streptophyta</taxon>
        <taxon>Embryophyta</taxon>
        <taxon>Tracheophyta</taxon>
        <taxon>Spermatophyta</taxon>
        <taxon>Magnoliopsida</taxon>
        <taxon>eudicotyledons</taxon>
        <taxon>Gunneridae</taxon>
        <taxon>Pentapetalae</taxon>
        <taxon>rosids</taxon>
        <taxon>fabids</taxon>
        <taxon>Fabales</taxon>
        <taxon>Fabaceae</taxon>
        <taxon>Papilionoideae</taxon>
        <taxon>50 kb inversion clade</taxon>
        <taxon>NPAAA clade</taxon>
        <taxon>Hologalegina</taxon>
        <taxon>IRL clade</taxon>
        <taxon>Trifolieae</taxon>
        <taxon>Trifolium</taxon>
    </lineage>
</organism>
<feature type="non-terminal residue" evidence="1">
    <location>
        <position position="1"/>
    </location>
</feature>
<sequence length="55" mass="5991">PNSKAEPQIWHGVARRHISSPGETVAICRHSSPETLELSGPVSLGARRVKASERF</sequence>
<reference evidence="1 2" key="1">
    <citation type="journal article" date="2018" name="Front. Plant Sci.">
        <title>Red Clover (Trifolium pratense) and Zigzag Clover (T. medium) - A Picture of Genomic Similarities and Differences.</title>
        <authorList>
            <person name="Dluhosova J."/>
            <person name="Istvanek J."/>
            <person name="Nedelnik J."/>
            <person name="Repkova J."/>
        </authorList>
    </citation>
    <scope>NUCLEOTIDE SEQUENCE [LARGE SCALE GENOMIC DNA]</scope>
    <source>
        <strain evidence="2">cv. 10/8</strain>
        <tissue evidence="1">Leaf</tissue>
    </source>
</reference>
<evidence type="ECO:0000313" key="2">
    <source>
        <dbReference type="Proteomes" id="UP000265520"/>
    </source>
</evidence>
<dbReference type="Proteomes" id="UP000265520">
    <property type="component" value="Unassembled WGS sequence"/>
</dbReference>
<keyword evidence="2" id="KW-1185">Reference proteome</keyword>
<dbReference type="EMBL" id="LXQA010444131">
    <property type="protein sequence ID" value="MCI52222.1"/>
    <property type="molecule type" value="Genomic_DNA"/>
</dbReference>
<name>A0A392SUV3_9FABA</name>
<protein>
    <submittedName>
        <fullName evidence="1">Uncharacterized protein</fullName>
    </submittedName>
</protein>
<proteinExistence type="predicted"/>
<accession>A0A392SUV3</accession>
<comment type="caution">
    <text evidence="1">The sequence shown here is derived from an EMBL/GenBank/DDBJ whole genome shotgun (WGS) entry which is preliminary data.</text>
</comment>
<dbReference type="AlphaFoldDB" id="A0A392SUV3"/>
<evidence type="ECO:0000313" key="1">
    <source>
        <dbReference type="EMBL" id="MCI52222.1"/>
    </source>
</evidence>